<keyword evidence="6 7" id="KW-0472">Membrane</keyword>
<feature type="transmembrane region" description="Helical" evidence="7">
    <location>
        <begin position="163"/>
        <end position="186"/>
    </location>
</feature>
<dbReference type="Pfam" id="PF00528">
    <property type="entry name" value="BPD_transp_1"/>
    <property type="match status" value="1"/>
</dbReference>
<dbReference type="InterPro" id="IPR035906">
    <property type="entry name" value="MetI-like_sf"/>
</dbReference>
<dbReference type="InterPro" id="IPR045621">
    <property type="entry name" value="BPD_transp_1_N"/>
</dbReference>
<dbReference type="Pfam" id="PF19300">
    <property type="entry name" value="BPD_transp_1_N"/>
    <property type="match status" value="1"/>
</dbReference>
<feature type="transmembrane region" description="Helical" evidence="7">
    <location>
        <begin position="317"/>
        <end position="343"/>
    </location>
</feature>
<evidence type="ECO:0000256" key="5">
    <source>
        <dbReference type="ARBA" id="ARBA00022989"/>
    </source>
</evidence>
<dbReference type="InterPro" id="IPR000515">
    <property type="entry name" value="MetI-like"/>
</dbReference>
<evidence type="ECO:0000256" key="6">
    <source>
        <dbReference type="ARBA" id="ARBA00023136"/>
    </source>
</evidence>
<accession>A0A2K8KXM7</accession>
<evidence type="ECO:0000259" key="8">
    <source>
        <dbReference type="PROSITE" id="PS50928"/>
    </source>
</evidence>
<keyword evidence="3" id="KW-1003">Cell membrane</keyword>
<feature type="domain" description="ABC transmembrane type-1" evidence="8">
    <location>
        <begin position="124"/>
        <end position="336"/>
    </location>
</feature>
<evidence type="ECO:0000256" key="7">
    <source>
        <dbReference type="RuleBase" id="RU363032"/>
    </source>
</evidence>
<organism evidence="9 10">
    <name type="scientific">Mariprofundus aestuarium</name>
    <dbReference type="NCBI Taxonomy" id="1921086"/>
    <lineage>
        <taxon>Bacteria</taxon>
        <taxon>Pseudomonadati</taxon>
        <taxon>Pseudomonadota</taxon>
        <taxon>Candidatius Mariprofundia</taxon>
        <taxon>Mariprofundales</taxon>
        <taxon>Mariprofundaceae</taxon>
        <taxon>Mariprofundus</taxon>
    </lineage>
</organism>
<keyword evidence="4 7" id="KW-0812">Transmembrane</keyword>
<dbReference type="Proteomes" id="UP000231701">
    <property type="component" value="Chromosome"/>
</dbReference>
<comment type="subcellular location">
    <subcellularLocation>
        <location evidence="1 7">Cell membrane</location>
        <topology evidence="1 7">Multi-pass membrane protein</topology>
    </subcellularLocation>
</comment>
<dbReference type="Gene3D" id="1.10.3720.10">
    <property type="entry name" value="MetI-like"/>
    <property type="match status" value="1"/>
</dbReference>
<dbReference type="SUPFAM" id="SSF161098">
    <property type="entry name" value="MetI-like"/>
    <property type="match status" value="1"/>
</dbReference>
<sequence>MPRLPLTVYLCLFICSFLVRLRYSHAVTQYLLKRLAGMIPLLFGITIISFGMMHLAPGEPVVVGQEFNPKVSAQDIERLRAYYGLDKPLHEQYLNWLNRLVVLDFGKSFSADGRDVIDKISERIPVTLWINILAMLLIIIIAIPIGIISAVKRDSWLDKCMTIFVFIGFAIPSFWLGLLLMISLGVNMNLLPISGLHDYNWQQMGFWQQQADLMSHLLLPIFVSAIGGLAGMSRFMRSGMLEVISSDYITTARAMGVPEQSIRYRLALKNALLPIITLLGLSIPGLIGGSVIVEQLFSLPGMGLLFFEAVMSRDYPLVMGITVIGAVLTLLGNLIADISYAWADPRIRHGRNG</sequence>
<evidence type="ECO:0000256" key="3">
    <source>
        <dbReference type="ARBA" id="ARBA00022475"/>
    </source>
</evidence>
<evidence type="ECO:0000313" key="9">
    <source>
        <dbReference type="EMBL" id="ATX79688.1"/>
    </source>
</evidence>
<comment type="similarity">
    <text evidence="7">Belongs to the binding-protein-dependent transport system permease family.</text>
</comment>
<dbReference type="EMBL" id="CP018799">
    <property type="protein sequence ID" value="ATX79688.1"/>
    <property type="molecule type" value="Genomic_DNA"/>
</dbReference>
<dbReference type="CDD" id="cd06261">
    <property type="entry name" value="TM_PBP2"/>
    <property type="match status" value="1"/>
</dbReference>
<keyword evidence="2 7" id="KW-0813">Transport</keyword>
<protein>
    <submittedName>
        <fullName evidence="9">Peptide/nickel transport system permease protein</fullName>
    </submittedName>
</protein>
<feature type="transmembrane region" description="Helical" evidence="7">
    <location>
        <begin position="6"/>
        <end position="23"/>
    </location>
</feature>
<dbReference type="KEGG" id="maes:Ga0123461_1269"/>
<gene>
    <name evidence="9" type="ORF">Ga0123461_1269</name>
</gene>
<feature type="transmembrane region" description="Helical" evidence="7">
    <location>
        <begin position="128"/>
        <end position="151"/>
    </location>
</feature>
<feature type="transmembrane region" description="Helical" evidence="7">
    <location>
        <begin position="213"/>
        <end position="232"/>
    </location>
</feature>
<evidence type="ECO:0000256" key="2">
    <source>
        <dbReference type="ARBA" id="ARBA00022448"/>
    </source>
</evidence>
<dbReference type="PROSITE" id="PS50928">
    <property type="entry name" value="ABC_TM1"/>
    <property type="match status" value="1"/>
</dbReference>
<dbReference type="PANTHER" id="PTHR30465:SF0">
    <property type="entry name" value="OLIGOPEPTIDE TRANSPORT SYSTEM PERMEASE PROTEIN APPB"/>
    <property type="match status" value="1"/>
</dbReference>
<keyword evidence="10" id="KW-1185">Reference proteome</keyword>
<evidence type="ECO:0000256" key="4">
    <source>
        <dbReference type="ARBA" id="ARBA00022692"/>
    </source>
</evidence>
<dbReference type="GO" id="GO:0005886">
    <property type="term" value="C:plasma membrane"/>
    <property type="evidence" value="ECO:0007669"/>
    <property type="project" value="UniProtKB-SubCell"/>
</dbReference>
<reference evidence="9 10" key="1">
    <citation type="submission" date="2016-12" db="EMBL/GenBank/DDBJ databases">
        <title>Isolation and genomic insights into novel planktonic Zetaproteobacteria from stratified waters of the Chesapeake Bay.</title>
        <authorList>
            <person name="McAllister S.M."/>
            <person name="Kato S."/>
            <person name="Chan C.S."/>
            <person name="Chiu B.K."/>
            <person name="Field E.K."/>
        </authorList>
    </citation>
    <scope>NUCLEOTIDE SEQUENCE [LARGE SCALE GENOMIC DNA]</scope>
    <source>
        <strain evidence="9 10">CP-5</strain>
    </source>
</reference>
<keyword evidence="5 7" id="KW-1133">Transmembrane helix</keyword>
<dbReference type="PANTHER" id="PTHR30465">
    <property type="entry name" value="INNER MEMBRANE ABC TRANSPORTER"/>
    <property type="match status" value="1"/>
</dbReference>
<dbReference type="AlphaFoldDB" id="A0A2K8KXM7"/>
<proteinExistence type="inferred from homology"/>
<evidence type="ECO:0000256" key="1">
    <source>
        <dbReference type="ARBA" id="ARBA00004651"/>
    </source>
</evidence>
<feature type="transmembrane region" description="Helical" evidence="7">
    <location>
        <begin position="271"/>
        <end position="297"/>
    </location>
</feature>
<name>A0A2K8KXM7_MARES</name>
<dbReference type="GO" id="GO:0055085">
    <property type="term" value="P:transmembrane transport"/>
    <property type="evidence" value="ECO:0007669"/>
    <property type="project" value="InterPro"/>
</dbReference>
<evidence type="ECO:0000313" key="10">
    <source>
        <dbReference type="Proteomes" id="UP000231701"/>
    </source>
</evidence>
<feature type="transmembrane region" description="Helical" evidence="7">
    <location>
        <begin position="35"/>
        <end position="56"/>
    </location>
</feature>